<gene>
    <name evidence="1" type="ORF">KS4_05000</name>
</gene>
<reference evidence="1 2" key="1">
    <citation type="submission" date="2019-02" db="EMBL/GenBank/DDBJ databases">
        <title>Deep-cultivation of Planctomycetes and their phenomic and genomic characterization uncovers novel biology.</title>
        <authorList>
            <person name="Wiegand S."/>
            <person name="Jogler M."/>
            <person name="Boedeker C."/>
            <person name="Pinto D."/>
            <person name="Vollmers J."/>
            <person name="Rivas-Marin E."/>
            <person name="Kohn T."/>
            <person name="Peeters S.H."/>
            <person name="Heuer A."/>
            <person name="Rast P."/>
            <person name="Oberbeckmann S."/>
            <person name="Bunk B."/>
            <person name="Jeske O."/>
            <person name="Meyerdierks A."/>
            <person name="Storesund J.E."/>
            <person name="Kallscheuer N."/>
            <person name="Luecker S."/>
            <person name="Lage O.M."/>
            <person name="Pohl T."/>
            <person name="Merkel B.J."/>
            <person name="Hornburger P."/>
            <person name="Mueller R.-W."/>
            <person name="Bruemmer F."/>
            <person name="Labrenz M."/>
            <person name="Spormann A.M."/>
            <person name="Op den Camp H."/>
            <person name="Overmann J."/>
            <person name="Amann R."/>
            <person name="Jetten M.S.M."/>
            <person name="Mascher T."/>
            <person name="Medema M.H."/>
            <person name="Devos D.P."/>
            <person name="Kaster A.-K."/>
            <person name="Ovreas L."/>
            <person name="Rohde M."/>
            <person name="Galperin M.Y."/>
            <person name="Jogler C."/>
        </authorList>
    </citation>
    <scope>NUCLEOTIDE SEQUENCE [LARGE SCALE GENOMIC DNA]</scope>
    <source>
        <strain evidence="1 2">KS4</strain>
    </source>
</reference>
<accession>A0A517YQH1</accession>
<dbReference type="EMBL" id="CP036425">
    <property type="protein sequence ID" value="QDU32468.1"/>
    <property type="molecule type" value="Genomic_DNA"/>
</dbReference>
<keyword evidence="2" id="KW-1185">Reference proteome</keyword>
<dbReference type="KEGG" id="pcor:KS4_05000"/>
<dbReference type="AlphaFoldDB" id="A0A517YQH1"/>
<dbReference type="Proteomes" id="UP000317369">
    <property type="component" value="Chromosome"/>
</dbReference>
<evidence type="ECO:0000313" key="1">
    <source>
        <dbReference type="EMBL" id="QDU32468.1"/>
    </source>
</evidence>
<protein>
    <submittedName>
        <fullName evidence="1">Uncharacterized protein</fullName>
    </submittedName>
</protein>
<name>A0A517YQH1_9BACT</name>
<sequence>MDKSCLCARTKTIRFGMDFAYRRHTKNELAANLHVIYAPMRERKKVEEKEKRSGIKEEGMSVVNSDDMQPLFVK</sequence>
<proteinExistence type="predicted"/>
<evidence type="ECO:0000313" key="2">
    <source>
        <dbReference type="Proteomes" id="UP000317369"/>
    </source>
</evidence>
<organism evidence="1 2">
    <name type="scientific">Poriferisphaera corsica</name>
    <dbReference type="NCBI Taxonomy" id="2528020"/>
    <lineage>
        <taxon>Bacteria</taxon>
        <taxon>Pseudomonadati</taxon>
        <taxon>Planctomycetota</taxon>
        <taxon>Phycisphaerae</taxon>
        <taxon>Phycisphaerales</taxon>
        <taxon>Phycisphaeraceae</taxon>
        <taxon>Poriferisphaera</taxon>
    </lineage>
</organism>